<evidence type="ECO:0000256" key="1">
    <source>
        <dbReference type="SAM" id="MobiDB-lite"/>
    </source>
</evidence>
<reference evidence="3" key="1">
    <citation type="submission" date="2022-11" db="UniProtKB">
        <authorList>
            <consortium name="WormBaseParasite"/>
        </authorList>
    </citation>
    <scope>IDENTIFICATION</scope>
</reference>
<dbReference type="Proteomes" id="UP000887566">
    <property type="component" value="Unplaced"/>
</dbReference>
<dbReference type="WBParaSite" id="PSAMB.scaffold1577size29828.g13980.t1">
    <property type="protein sequence ID" value="PSAMB.scaffold1577size29828.g13980.t1"/>
    <property type="gene ID" value="PSAMB.scaffold1577size29828.g13980"/>
</dbReference>
<protein>
    <submittedName>
        <fullName evidence="3">Uncharacterized protein</fullName>
    </submittedName>
</protein>
<accession>A0A914V6Q4</accession>
<evidence type="ECO:0000313" key="3">
    <source>
        <dbReference type="WBParaSite" id="PSAMB.scaffold1577size29828.g13980.t1"/>
    </source>
</evidence>
<keyword evidence="2" id="KW-1185">Reference proteome</keyword>
<dbReference type="AlphaFoldDB" id="A0A914V6Q4"/>
<feature type="region of interest" description="Disordered" evidence="1">
    <location>
        <begin position="85"/>
        <end position="106"/>
    </location>
</feature>
<name>A0A914V6Q4_9BILA</name>
<sequence>MKRCPDENLRSSAAAVCAQWSKEHFTRKSDDNRLAVVGADGRAVHSVRPATMPTTGRDDRQKCRPSPVGVRNLTADRLDRAQIYNRAPARTQWDNPAGNGPTMGRKAACRRRIRTCNGSPARTVRRVVAALRGAAVSRRTSAAACQPAERRTHTRNLPVVTQSSRGRLCPTRPARATQSACANVAANPLSCPEGGNTPERRAVATCSNQTIV</sequence>
<evidence type="ECO:0000313" key="2">
    <source>
        <dbReference type="Proteomes" id="UP000887566"/>
    </source>
</evidence>
<proteinExistence type="predicted"/>
<organism evidence="2 3">
    <name type="scientific">Plectus sambesii</name>
    <dbReference type="NCBI Taxonomy" id="2011161"/>
    <lineage>
        <taxon>Eukaryota</taxon>
        <taxon>Metazoa</taxon>
        <taxon>Ecdysozoa</taxon>
        <taxon>Nematoda</taxon>
        <taxon>Chromadorea</taxon>
        <taxon>Plectida</taxon>
        <taxon>Plectina</taxon>
        <taxon>Plectoidea</taxon>
        <taxon>Plectidae</taxon>
        <taxon>Plectus</taxon>
    </lineage>
</organism>